<accession>V8N9R8</accession>
<evidence type="ECO:0000256" key="2">
    <source>
        <dbReference type="ARBA" id="ARBA00022525"/>
    </source>
</evidence>
<dbReference type="GO" id="GO:0007596">
    <property type="term" value="P:blood coagulation"/>
    <property type="evidence" value="ECO:0007669"/>
    <property type="project" value="InterPro"/>
</dbReference>
<organism evidence="8 9">
    <name type="scientific">Ophiophagus hannah</name>
    <name type="common">King cobra</name>
    <name type="synonym">Naja hannah</name>
    <dbReference type="NCBI Taxonomy" id="8665"/>
    <lineage>
        <taxon>Eukaryota</taxon>
        <taxon>Metazoa</taxon>
        <taxon>Chordata</taxon>
        <taxon>Craniata</taxon>
        <taxon>Vertebrata</taxon>
        <taxon>Euteleostomi</taxon>
        <taxon>Lepidosauria</taxon>
        <taxon>Squamata</taxon>
        <taxon>Bifurcata</taxon>
        <taxon>Unidentata</taxon>
        <taxon>Episquamata</taxon>
        <taxon>Toxicofera</taxon>
        <taxon>Serpentes</taxon>
        <taxon>Colubroidea</taxon>
        <taxon>Elapidae</taxon>
        <taxon>Elapinae</taxon>
        <taxon>Ophiophagus</taxon>
    </lineage>
</organism>
<keyword evidence="4" id="KW-0175">Coiled coil</keyword>
<evidence type="ECO:0000256" key="5">
    <source>
        <dbReference type="ARBA" id="ARBA00023157"/>
    </source>
</evidence>
<dbReference type="PANTHER" id="PTHR47221:SF6">
    <property type="entry name" value="FIBRINOGEN ALPHA CHAIN"/>
    <property type="match status" value="1"/>
</dbReference>
<dbReference type="Pfam" id="PF00147">
    <property type="entry name" value="Fibrinogen_C"/>
    <property type="match status" value="1"/>
</dbReference>
<evidence type="ECO:0000256" key="3">
    <source>
        <dbReference type="ARBA" id="ARBA00022729"/>
    </source>
</evidence>
<keyword evidence="6" id="KW-0325">Glycoprotein</keyword>
<reference evidence="8 9" key="1">
    <citation type="journal article" date="2013" name="Proc. Natl. Acad. Sci. U.S.A.">
        <title>The king cobra genome reveals dynamic gene evolution and adaptation in the snake venom system.</title>
        <authorList>
            <person name="Vonk F.J."/>
            <person name="Casewell N.R."/>
            <person name="Henkel C.V."/>
            <person name="Heimberg A.M."/>
            <person name="Jansen H.J."/>
            <person name="McCleary R.J."/>
            <person name="Kerkkamp H.M."/>
            <person name="Vos R.A."/>
            <person name="Guerreiro I."/>
            <person name="Calvete J.J."/>
            <person name="Wuster W."/>
            <person name="Woods A.E."/>
            <person name="Logan J.M."/>
            <person name="Harrison R.A."/>
            <person name="Castoe T.A."/>
            <person name="de Koning A.P."/>
            <person name="Pollock D.D."/>
            <person name="Yandell M."/>
            <person name="Calderon D."/>
            <person name="Renjifo C."/>
            <person name="Currier R.B."/>
            <person name="Salgado D."/>
            <person name="Pla D."/>
            <person name="Sanz L."/>
            <person name="Hyder A.S."/>
            <person name="Ribeiro J.M."/>
            <person name="Arntzen J.W."/>
            <person name="van den Thillart G.E."/>
            <person name="Boetzer M."/>
            <person name="Pirovano W."/>
            <person name="Dirks R.P."/>
            <person name="Spaink H.P."/>
            <person name="Duboule D."/>
            <person name="McGlinn E."/>
            <person name="Kini R.M."/>
            <person name="Richardson M.K."/>
        </authorList>
    </citation>
    <scope>NUCLEOTIDE SEQUENCE</scope>
    <source>
        <tissue evidence="8">Blood</tissue>
    </source>
</reference>
<dbReference type="OrthoDB" id="7871457at2759"/>
<feature type="domain" description="Fibrinogen C-terminal" evidence="7">
    <location>
        <begin position="1"/>
        <end position="59"/>
    </location>
</feature>
<dbReference type="Proteomes" id="UP000018936">
    <property type="component" value="Unassembled WGS sequence"/>
</dbReference>
<protein>
    <recommendedName>
        <fullName evidence="7">Fibrinogen C-terminal domain-containing protein</fullName>
    </recommendedName>
</protein>
<dbReference type="SUPFAM" id="SSF56496">
    <property type="entry name" value="Fibrinogen C-terminal domain-like"/>
    <property type="match status" value="1"/>
</dbReference>
<dbReference type="InterPro" id="IPR037579">
    <property type="entry name" value="FIB_ANG-like"/>
</dbReference>
<dbReference type="InterPro" id="IPR002181">
    <property type="entry name" value="Fibrinogen_a/b/g_C_dom"/>
</dbReference>
<dbReference type="InterPro" id="IPR014716">
    <property type="entry name" value="Fibrinogen_a/b/g_C_1"/>
</dbReference>
<dbReference type="InterPro" id="IPR036056">
    <property type="entry name" value="Fibrinogen-like_C"/>
</dbReference>
<dbReference type="Gene3D" id="3.90.215.10">
    <property type="entry name" value="Gamma Fibrinogen, chain A, domain 1"/>
    <property type="match status" value="1"/>
</dbReference>
<dbReference type="NCBIfam" id="NF040941">
    <property type="entry name" value="GGGWT_bact"/>
    <property type="match status" value="1"/>
</dbReference>
<keyword evidence="5" id="KW-1015">Disulfide bond</keyword>
<dbReference type="GO" id="GO:0005576">
    <property type="term" value="C:extracellular region"/>
    <property type="evidence" value="ECO:0007669"/>
    <property type="project" value="UniProtKB-SubCell"/>
</dbReference>
<dbReference type="AlphaFoldDB" id="V8N9R8"/>
<name>V8N9R8_OPHHA</name>
<comment type="subcellular location">
    <subcellularLocation>
        <location evidence="1">Secreted</location>
    </subcellularLocation>
</comment>
<proteinExistence type="predicted"/>
<gene>
    <name evidence="8" type="ORF">L345_15592</name>
</gene>
<comment type="caution">
    <text evidence="8">The sequence shown here is derived from an EMBL/GenBank/DDBJ whole genome shotgun (WGS) entry which is preliminary data.</text>
</comment>
<evidence type="ECO:0000256" key="4">
    <source>
        <dbReference type="ARBA" id="ARBA00023054"/>
    </source>
</evidence>
<evidence type="ECO:0000313" key="8">
    <source>
        <dbReference type="EMBL" id="ETE58686.1"/>
    </source>
</evidence>
<evidence type="ECO:0000313" key="9">
    <source>
        <dbReference type="Proteomes" id="UP000018936"/>
    </source>
</evidence>
<keyword evidence="2" id="KW-0964">Secreted</keyword>
<keyword evidence="9" id="KW-1185">Reference proteome</keyword>
<evidence type="ECO:0000259" key="7">
    <source>
        <dbReference type="PROSITE" id="PS51406"/>
    </source>
</evidence>
<dbReference type="PROSITE" id="PS51406">
    <property type="entry name" value="FIBRINOGEN_C_2"/>
    <property type="match status" value="1"/>
</dbReference>
<evidence type="ECO:0000256" key="6">
    <source>
        <dbReference type="ARBA" id="ARBA00023180"/>
    </source>
</evidence>
<sequence>MGPPHQQSVKDPVDHPRDFKLAFCDMETDGGGWTVIQRRINGSVSFQKTWKEYKQLLNY</sequence>
<feature type="non-terminal residue" evidence="8">
    <location>
        <position position="1"/>
    </location>
</feature>
<keyword evidence="3" id="KW-0732">Signal</keyword>
<evidence type="ECO:0000256" key="1">
    <source>
        <dbReference type="ARBA" id="ARBA00004613"/>
    </source>
</evidence>
<dbReference type="EMBL" id="AZIM01006421">
    <property type="protein sequence ID" value="ETE58686.1"/>
    <property type="molecule type" value="Genomic_DNA"/>
</dbReference>
<dbReference type="PANTHER" id="PTHR47221">
    <property type="entry name" value="FIBRINOGEN ALPHA CHAIN"/>
    <property type="match status" value="1"/>
</dbReference>